<dbReference type="Proteomes" id="UP000823674">
    <property type="component" value="Chromosome A04"/>
</dbReference>
<dbReference type="InterPro" id="IPR001878">
    <property type="entry name" value="Znf_CCHC"/>
</dbReference>
<evidence type="ECO:0000259" key="3">
    <source>
        <dbReference type="PROSITE" id="PS50158"/>
    </source>
</evidence>
<dbReference type="PROSITE" id="PS50158">
    <property type="entry name" value="ZF_CCHC"/>
    <property type="match status" value="1"/>
</dbReference>
<accession>A0ABQ7MTG7</accession>
<evidence type="ECO:0000256" key="1">
    <source>
        <dbReference type="PROSITE-ProRule" id="PRU00047"/>
    </source>
</evidence>
<comment type="caution">
    <text evidence="4">The sequence shown here is derived from an EMBL/GenBank/DDBJ whole genome shotgun (WGS) entry which is preliminary data.</text>
</comment>
<sequence>MASSSEIIRAPGFRNHLQGTAKTLELRHLRLESTIREDAARPGKTPASGSDEDLKSVAGPPTHEINHTSYIGASSDIEKTPTEDYSEEEAEEYNTSEVDWGEEADQDCWDNGDDHTEGHWCADSVPEYVPNDEQEYPEVEPELMDRYSTCCDPKSQLIYEDSSEGKYYSQAFPRREKTTVAAPSRSYHGRPSAYLRWEDDMEQWFIAWRIPEKLKLTYAKDTLTGEAYNWWSQLDADRIYFNDPAFTWKEVKMLMYSEFVKKTKHIQKMSTRRLIKNQVLQPTVQREVVFQRQSSRPVHPPQVKRNQGKHSNSLKPPEVICYRCQGKGHLAKECPTKRVVKSVLSEAKETNLEVSDSDTRIDDSFSRMGKHIDDLINLIKARSTSVSSNSMTVLTHLSSAQKVESISGTNIEIKEQEPNLAAQSSPTLDKVISELKVNNPTYQNTGMMHLHSVQNVDEGLGNEETRTEAQQQENNEQSTLETSTPADHALEVVNTKAESMQDNQVSEALNFTQYYFFESSTSSMKHLLFPISDDSDIGDFEKETTILPREIIDRPWKGGIASLLIKEEPPVGQCITKPSIYQGKLVLRTKPFEEGGNDEDLKSVAGPPTHEINHTCYIGASSDIGALKEAYLCNHKEFNPCTKLLKYYSAYKAQASGLIKGIFPQSFLATIDPFKLDNSCCLVI</sequence>
<dbReference type="EMBL" id="JADBGQ010000004">
    <property type="protein sequence ID" value="KAG5401141.1"/>
    <property type="molecule type" value="Genomic_DNA"/>
</dbReference>
<organism evidence="4 5">
    <name type="scientific">Brassica rapa subsp. trilocularis</name>
    <dbReference type="NCBI Taxonomy" id="1813537"/>
    <lineage>
        <taxon>Eukaryota</taxon>
        <taxon>Viridiplantae</taxon>
        <taxon>Streptophyta</taxon>
        <taxon>Embryophyta</taxon>
        <taxon>Tracheophyta</taxon>
        <taxon>Spermatophyta</taxon>
        <taxon>Magnoliopsida</taxon>
        <taxon>eudicotyledons</taxon>
        <taxon>Gunneridae</taxon>
        <taxon>Pentapetalae</taxon>
        <taxon>rosids</taxon>
        <taxon>malvids</taxon>
        <taxon>Brassicales</taxon>
        <taxon>Brassicaceae</taxon>
        <taxon>Brassiceae</taxon>
        <taxon>Brassica</taxon>
    </lineage>
</organism>
<feature type="region of interest" description="Disordered" evidence="2">
    <location>
        <begin position="1"/>
        <end position="20"/>
    </location>
</feature>
<feature type="region of interest" description="Disordered" evidence="2">
    <location>
        <begin position="290"/>
        <end position="314"/>
    </location>
</feature>
<dbReference type="SMART" id="SM00343">
    <property type="entry name" value="ZnF_C2HC"/>
    <property type="match status" value="1"/>
</dbReference>
<proteinExistence type="predicted"/>
<gene>
    <name evidence="4" type="primary">A04g505800.1_BraROA</name>
    <name evidence="4" type="ORF">IGI04_015748</name>
</gene>
<evidence type="ECO:0000313" key="5">
    <source>
        <dbReference type="Proteomes" id="UP000823674"/>
    </source>
</evidence>
<reference evidence="4 5" key="1">
    <citation type="submission" date="2021-03" db="EMBL/GenBank/DDBJ databases">
        <authorList>
            <person name="King G.J."/>
            <person name="Bancroft I."/>
            <person name="Baten A."/>
            <person name="Bloomfield J."/>
            <person name="Borpatragohain P."/>
            <person name="He Z."/>
            <person name="Irish N."/>
            <person name="Irwin J."/>
            <person name="Liu K."/>
            <person name="Mauleon R.P."/>
            <person name="Moore J."/>
            <person name="Morris R."/>
            <person name="Ostergaard L."/>
            <person name="Wang B."/>
            <person name="Wells R."/>
        </authorList>
    </citation>
    <scope>NUCLEOTIDE SEQUENCE [LARGE SCALE GENOMIC DNA]</scope>
    <source>
        <strain evidence="4">R-o-18</strain>
        <tissue evidence="4">Leaf</tissue>
    </source>
</reference>
<dbReference type="InterPro" id="IPR036875">
    <property type="entry name" value="Znf_CCHC_sf"/>
</dbReference>
<dbReference type="SUPFAM" id="SSF57756">
    <property type="entry name" value="Retrovirus zinc finger-like domains"/>
    <property type="match status" value="1"/>
</dbReference>
<dbReference type="Gene3D" id="4.10.60.10">
    <property type="entry name" value="Zinc finger, CCHC-type"/>
    <property type="match status" value="1"/>
</dbReference>
<keyword evidence="1" id="KW-0479">Metal-binding</keyword>
<feature type="compositionally biased region" description="Polar residues" evidence="2">
    <location>
        <begin position="468"/>
        <end position="485"/>
    </location>
</feature>
<evidence type="ECO:0000256" key="2">
    <source>
        <dbReference type="SAM" id="MobiDB-lite"/>
    </source>
</evidence>
<keyword evidence="1" id="KW-0863">Zinc-finger</keyword>
<protein>
    <recommendedName>
        <fullName evidence="3">CCHC-type domain-containing protein</fullName>
    </recommendedName>
</protein>
<feature type="domain" description="CCHC-type" evidence="3">
    <location>
        <begin position="321"/>
        <end position="335"/>
    </location>
</feature>
<dbReference type="Pfam" id="PF00098">
    <property type="entry name" value="zf-CCHC"/>
    <property type="match status" value="1"/>
</dbReference>
<evidence type="ECO:0000313" key="4">
    <source>
        <dbReference type="EMBL" id="KAG5401141.1"/>
    </source>
</evidence>
<keyword evidence="5" id="KW-1185">Reference proteome</keyword>
<feature type="compositionally biased region" description="Acidic residues" evidence="2">
    <location>
        <begin position="84"/>
        <end position="98"/>
    </location>
</feature>
<name>A0ABQ7MTG7_BRACM</name>
<feature type="region of interest" description="Disordered" evidence="2">
    <location>
        <begin position="33"/>
        <end position="98"/>
    </location>
</feature>
<keyword evidence="1" id="KW-0862">Zinc</keyword>
<feature type="region of interest" description="Disordered" evidence="2">
    <location>
        <begin position="459"/>
        <end position="486"/>
    </location>
</feature>